<name>A0A6C0BVU4_9ZZZZ</name>
<reference evidence="1" key="1">
    <citation type="journal article" date="2020" name="Nature">
        <title>Giant virus diversity and host interactions through global metagenomics.</title>
        <authorList>
            <person name="Schulz F."/>
            <person name="Roux S."/>
            <person name="Paez-Espino D."/>
            <person name="Jungbluth S."/>
            <person name="Walsh D.A."/>
            <person name="Denef V.J."/>
            <person name="McMahon K.D."/>
            <person name="Konstantinidis K.T."/>
            <person name="Eloe-Fadrosh E.A."/>
            <person name="Kyrpides N.C."/>
            <person name="Woyke T."/>
        </authorList>
    </citation>
    <scope>NUCLEOTIDE SEQUENCE</scope>
    <source>
        <strain evidence="1">GVMAG-M-3300020166-18</strain>
    </source>
</reference>
<evidence type="ECO:0008006" key="2">
    <source>
        <dbReference type="Google" id="ProtNLM"/>
    </source>
</evidence>
<organism evidence="1">
    <name type="scientific">viral metagenome</name>
    <dbReference type="NCBI Taxonomy" id="1070528"/>
    <lineage>
        <taxon>unclassified sequences</taxon>
        <taxon>metagenomes</taxon>
        <taxon>organismal metagenomes</taxon>
    </lineage>
</organism>
<evidence type="ECO:0000313" key="1">
    <source>
        <dbReference type="EMBL" id="QHS96447.1"/>
    </source>
</evidence>
<dbReference type="AlphaFoldDB" id="A0A6C0BVU4"/>
<dbReference type="EMBL" id="MN739271">
    <property type="protein sequence ID" value="QHS96447.1"/>
    <property type="molecule type" value="Genomic_DNA"/>
</dbReference>
<proteinExistence type="predicted"/>
<sequence length="314" mass="35651">MYKVLFLVLCFVGITDGLKCSEKKIEERDILYWIANPANLINPSTNSCSVEFLANFSKYQHIINSIGPYLWKTDVINSTAAQVVYNPDVATTCYNELIDKFPQLTLAASGGISECWNNNCDAKVIGRNPKFFIDSLTKYIRNYPTLINDVWIDFETKNLNSNDTQNINEFFNELSKQVSIYRYAGCVHNGEPAYLNETCKEFTENAPRVVVQGAGTYWDNTPTGFKKILLDMVSDIGVQNINRLSVAVCPCCSHYDQITQEELYDRMDLLCEYNITSISAFTLDEILQLYGVNNTGGRWMNAFTYYKTGVVPNN</sequence>
<accession>A0A6C0BVU4</accession>
<protein>
    <recommendedName>
        <fullName evidence="2">GH18 domain-containing protein</fullName>
    </recommendedName>
</protein>